<protein>
    <submittedName>
        <fullName evidence="6">Gluconokinase</fullName>
        <ecNumber evidence="6">2.7.1.12</ecNumber>
    </submittedName>
</protein>
<dbReference type="CDD" id="cd07770">
    <property type="entry name" value="ASKHA_NBD_FGGY_GntK"/>
    <property type="match status" value="1"/>
</dbReference>
<evidence type="ECO:0000313" key="7">
    <source>
        <dbReference type="Proteomes" id="UP000031449"/>
    </source>
</evidence>
<keyword evidence="3 6" id="KW-0418">Kinase</keyword>
<dbReference type="HOGENOM" id="CLU_009281_3_2_9"/>
<dbReference type="PIRSF" id="PIRSF000538">
    <property type="entry name" value="GlpK"/>
    <property type="match status" value="1"/>
</dbReference>
<dbReference type="InterPro" id="IPR018484">
    <property type="entry name" value="FGGY_N"/>
</dbReference>
<dbReference type="PANTHER" id="PTHR43095:SF2">
    <property type="entry name" value="GLUCONOKINASE"/>
    <property type="match status" value="1"/>
</dbReference>
<dbReference type="GO" id="GO:0046316">
    <property type="term" value="F:gluconokinase activity"/>
    <property type="evidence" value="ECO:0007669"/>
    <property type="project" value="UniProtKB-EC"/>
</dbReference>
<sequence length="510" mass="56423">MLDEVNHSFKVKKDFNKGRDDMKEFVIGLDLGTTSVKAVMFTRGGKVKAEAEQLIKTFYSTDGHAEQDPDVIVSSAVFALKSVLDETGASAENILGIGFSSAMHSLICTDGDGRALSKAMIWADGRSRKQAKELMSSKGPDFYKLTGTPIHPMSPLTKLIWMKETGYVPYLESGYIMSIKEYIIYQWFDERVTDYAMAAATGMMNGQTLTWDEEILNTAGLKEEQLGETVSPDYQLTELNPIIANYLKLPQDIPFVVGSADGQLANLGSSGLEENCLTISAGTSGAVRKWTNRFNVSNGQEVFCYAFTPEHYITGGPTNNGGVVIDWLKKTLNYHGTYEELIMEAEAVSPGADGLLFLPYINGERAPLWDQDARGSLIGLSISHGIPQYARAVLEGITFNLYQIYLSLGTAGEEAEVIYVNGGLSRSTLWVQILSDIFNKPVQRTESHHSAAWGAAWLVLTSLGEKSSLQQIKENIPLGERVEPDEEQHKEYVKIYERYSKFVKAVMEDM</sequence>
<evidence type="ECO:0000259" key="4">
    <source>
        <dbReference type="Pfam" id="PF00370"/>
    </source>
</evidence>
<keyword evidence="7" id="KW-1185">Reference proteome</keyword>
<dbReference type="PANTHER" id="PTHR43095">
    <property type="entry name" value="SUGAR KINASE"/>
    <property type="match status" value="1"/>
</dbReference>
<dbReference type="InterPro" id="IPR043129">
    <property type="entry name" value="ATPase_NBD"/>
</dbReference>
<accession>A0A0B5AW37</accession>
<dbReference type="EMBL" id="CP009416">
    <property type="protein sequence ID" value="AJD92803.1"/>
    <property type="molecule type" value="Genomic_DNA"/>
</dbReference>
<dbReference type="GO" id="GO:0005975">
    <property type="term" value="P:carbohydrate metabolic process"/>
    <property type="evidence" value="ECO:0007669"/>
    <property type="project" value="InterPro"/>
</dbReference>
<dbReference type="Proteomes" id="UP000031449">
    <property type="component" value="Chromosome"/>
</dbReference>
<dbReference type="EC" id="2.7.1.12" evidence="6"/>
<keyword evidence="2 6" id="KW-0808">Transferase</keyword>
<gene>
    <name evidence="6" type="ORF">JMA_34860</name>
</gene>
<name>A0A0B5AW37_9BACL</name>
<dbReference type="Gene3D" id="3.30.420.40">
    <property type="match status" value="2"/>
</dbReference>
<proteinExistence type="inferred from homology"/>
<dbReference type="InterPro" id="IPR018485">
    <property type="entry name" value="FGGY_C"/>
</dbReference>
<evidence type="ECO:0000313" key="6">
    <source>
        <dbReference type="EMBL" id="AJD92803.1"/>
    </source>
</evidence>
<dbReference type="BioCyc" id="JESP1508404:G14D9-12767-MONOMER"/>
<evidence type="ECO:0000259" key="5">
    <source>
        <dbReference type="Pfam" id="PF02782"/>
    </source>
</evidence>
<dbReference type="Pfam" id="PF02782">
    <property type="entry name" value="FGGY_C"/>
    <property type="match status" value="1"/>
</dbReference>
<dbReference type="InterPro" id="IPR000577">
    <property type="entry name" value="Carb_kinase_FGGY"/>
</dbReference>
<dbReference type="SUPFAM" id="SSF53067">
    <property type="entry name" value="Actin-like ATPase domain"/>
    <property type="match status" value="2"/>
</dbReference>
<dbReference type="STRING" id="1508404.JMA_34860"/>
<evidence type="ECO:0000256" key="3">
    <source>
        <dbReference type="ARBA" id="ARBA00022777"/>
    </source>
</evidence>
<feature type="domain" description="Carbohydrate kinase FGGY N-terminal" evidence="4">
    <location>
        <begin position="26"/>
        <end position="268"/>
    </location>
</feature>
<dbReference type="InterPro" id="IPR050406">
    <property type="entry name" value="FGGY_Carb_Kinase"/>
</dbReference>
<dbReference type="AlphaFoldDB" id="A0A0B5AW37"/>
<dbReference type="KEGG" id="jeo:JMA_34860"/>
<evidence type="ECO:0000256" key="1">
    <source>
        <dbReference type="ARBA" id="ARBA00009156"/>
    </source>
</evidence>
<reference evidence="6 7" key="1">
    <citation type="submission" date="2014-08" db="EMBL/GenBank/DDBJ databases">
        <title>Complete genome of a marine bacteria Jeotgalibacillus malaysiensis.</title>
        <authorList>
            <person name="Yaakop A.S."/>
            <person name="Chan K.-G."/>
            <person name="Goh K.M."/>
        </authorList>
    </citation>
    <scope>NUCLEOTIDE SEQUENCE [LARGE SCALE GENOMIC DNA]</scope>
    <source>
        <strain evidence="6 7">D5</strain>
    </source>
</reference>
<evidence type="ECO:0000256" key="2">
    <source>
        <dbReference type="ARBA" id="ARBA00022679"/>
    </source>
</evidence>
<dbReference type="Pfam" id="PF00370">
    <property type="entry name" value="FGGY_N"/>
    <property type="match status" value="1"/>
</dbReference>
<comment type="similarity">
    <text evidence="1">Belongs to the FGGY kinase family.</text>
</comment>
<feature type="domain" description="Carbohydrate kinase FGGY C-terminal" evidence="5">
    <location>
        <begin position="278"/>
        <end position="458"/>
    </location>
</feature>
<organism evidence="6 7">
    <name type="scientific">Jeotgalibacillus malaysiensis</name>
    <dbReference type="NCBI Taxonomy" id="1508404"/>
    <lineage>
        <taxon>Bacteria</taxon>
        <taxon>Bacillati</taxon>
        <taxon>Bacillota</taxon>
        <taxon>Bacilli</taxon>
        <taxon>Bacillales</taxon>
        <taxon>Caryophanaceae</taxon>
        <taxon>Jeotgalibacillus</taxon>
    </lineage>
</organism>